<gene>
    <name evidence="2" type="ORF">E3N88_23373</name>
</gene>
<evidence type="ECO:0000313" key="2">
    <source>
        <dbReference type="EMBL" id="KAD4585772.1"/>
    </source>
</evidence>
<comment type="caution">
    <text evidence="2">The sequence shown here is derived from an EMBL/GenBank/DDBJ whole genome shotgun (WGS) entry which is preliminary data.</text>
</comment>
<protein>
    <submittedName>
        <fullName evidence="2">Uncharacterized protein</fullName>
    </submittedName>
</protein>
<name>A0A5N6ND57_9ASTR</name>
<keyword evidence="3" id="KW-1185">Reference proteome</keyword>
<keyword evidence="1" id="KW-1133">Transmembrane helix</keyword>
<keyword evidence="1" id="KW-0472">Membrane</keyword>
<evidence type="ECO:0000313" key="3">
    <source>
        <dbReference type="Proteomes" id="UP000326396"/>
    </source>
</evidence>
<reference evidence="2 3" key="1">
    <citation type="submission" date="2019-05" db="EMBL/GenBank/DDBJ databases">
        <title>Mikania micrantha, genome provides insights into the molecular mechanism of rapid growth.</title>
        <authorList>
            <person name="Liu B."/>
        </authorList>
    </citation>
    <scope>NUCLEOTIDE SEQUENCE [LARGE SCALE GENOMIC DNA]</scope>
    <source>
        <strain evidence="2">NLD-2019</strain>
        <tissue evidence="2">Leaf</tissue>
    </source>
</reference>
<feature type="transmembrane region" description="Helical" evidence="1">
    <location>
        <begin position="35"/>
        <end position="55"/>
    </location>
</feature>
<evidence type="ECO:0000256" key="1">
    <source>
        <dbReference type="SAM" id="Phobius"/>
    </source>
</evidence>
<dbReference type="AlphaFoldDB" id="A0A5N6ND57"/>
<dbReference type="Proteomes" id="UP000326396">
    <property type="component" value="Linkage Group LG2"/>
</dbReference>
<sequence length="74" mass="8295">MVLVAEEPANFMATKDAIKSHISQIASETVGFAQLVSQVILLLKWMLCLSISIRVDMMRSFRAKSYGSEIFIND</sequence>
<accession>A0A5N6ND57</accession>
<dbReference type="EMBL" id="SZYD01000012">
    <property type="protein sequence ID" value="KAD4585772.1"/>
    <property type="molecule type" value="Genomic_DNA"/>
</dbReference>
<organism evidence="2 3">
    <name type="scientific">Mikania micrantha</name>
    <name type="common">bitter vine</name>
    <dbReference type="NCBI Taxonomy" id="192012"/>
    <lineage>
        <taxon>Eukaryota</taxon>
        <taxon>Viridiplantae</taxon>
        <taxon>Streptophyta</taxon>
        <taxon>Embryophyta</taxon>
        <taxon>Tracheophyta</taxon>
        <taxon>Spermatophyta</taxon>
        <taxon>Magnoliopsida</taxon>
        <taxon>eudicotyledons</taxon>
        <taxon>Gunneridae</taxon>
        <taxon>Pentapetalae</taxon>
        <taxon>asterids</taxon>
        <taxon>campanulids</taxon>
        <taxon>Asterales</taxon>
        <taxon>Asteraceae</taxon>
        <taxon>Asteroideae</taxon>
        <taxon>Heliantheae alliance</taxon>
        <taxon>Eupatorieae</taxon>
        <taxon>Mikania</taxon>
    </lineage>
</organism>
<keyword evidence="1" id="KW-0812">Transmembrane</keyword>
<proteinExistence type="predicted"/>